<dbReference type="EMBL" id="CP048882">
    <property type="protein sequence ID" value="QPP10944.1"/>
    <property type="molecule type" value="Genomic_DNA"/>
</dbReference>
<dbReference type="InterPro" id="IPR038474">
    <property type="entry name" value="Polyketide_synth_cyclase_sf"/>
</dbReference>
<name>A0A7T1WVR5_9ACTN</name>
<dbReference type="KEGG" id="sbat:G4Z16_23930"/>
<dbReference type="Proteomes" id="UP000595046">
    <property type="component" value="Chromosome"/>
</dbReference>
<reference evidence="2" key="1">
    <citation type="submission" date="2020-02" db="EMBL/GenBank/DDBJ databases">
        <title>Streptomyces sp. ASO4wet.</title>
        <authorList>
            <person name="Risdian C."/>
            <person name="Landwehr W."/>
            <person name="Schupp P."/>
            <person name="Wink J."/>
        </authorList>
    </citation>
    <scope>NUCLEOTIDE SEQUENCE [LARGE SCALE GENOMIC DNA]</scope>
    <source>
        <strain evidence="2">ASO4wet</strain>
    </source>
</reference>
<dbReference type="AlphaFoldDB" id="A0A7T1WVR5"/>
<dbReference type="GO" id="GO:0030639">
    <property type="term" value="P:polyketide biosynthetic process"/>
    <property type="evidence" value="ECO:0007669"/>
    <property type="project" value="InterPro"/>
</dbReference>
<gene>
    <name evidence="1" type="ORF">G4Z16_23930</name>
</gene>
<accession>A0A7T1WVR5</accession>
<organism evidence="1 2">
    <name type="scientific">Streptomyces bathyalis</name>
    <dbReference type="NCBI Taxonomy" id="2710756"/>
    <lineage>
        <taxon>Bacteria</taxon>
        <taxon>Bacillati</taxon>
        <taxon>Actinomycetota</taxon>
        <taxon>Actinomycetes</taxon>
        <taxon>Kitasatosporales</taxon>
        <taxon>Streptomycetaceae</taxon>
        <taxon>Streptomyces</taxon>
    </lineage>
</organism>
<dbReference type="InterPro" id="IPR011008">
    <property type="entry name" value="Dimeric_a/b-barrel"/>
</dbReference>
<dbReference type="InterPro" id="IPR006765">
    <property type="entry name" value="Polyketide_synth_cyclase"/>
</dbReference>
<dbReference type="SUPFAM" id="SSF54909">
    <property type="entry name" value="Dimeric alpha+beta barrel"/>
    <property type="match status" value="1"/>
</dbReference>
<proteinExistence type="predicted"/>
<dbReference type="Gene3D" id="3.30.70.1090">
    <property type="entry name" value="Dimeric alpha+beta barrel"/>
    <property type="match status" value="1"/>
</dbReference>
<protein>
    <submittedName>
        <fullName evidence="1">TcmI family type II polyketide cyclase</fullName>
    </submittedName>
</protein>
<dbReference type="Pfam" id="PF04673">
    <property type="entry name" value="Cyclase_polyket"/>
    <property type="match status" value="1"/>
</dbReference>
<evidence type="ECO:0000313" key="1">
    <source>
        <dbReference type="EMBL" id="QPP10944.1"/>
    </source>
</evidence>
<sequence>MVNRFKDPSAHLEIADLFAEHDRSSLPIELGVSRRTLFRYRDLYVHLIETDEELMPNLNAARQDPHFQKINERLGHLLDRYDSKWTEMEDSRAEAFYDWVPEHRR</sequence>
<keyword evidence="2" id="KW-1185">Reference proteome</keyword>
<evidence type="ECO:0000313" key="2">
    <source>
        <dbReference type="Proteomes" id="UP000595046"/>
    </source>
</evidence>